<dbReference type="EMBL" id="PXZM01000049">
    <property type="protein sequence ID" value="PSJ87494.1"/>
    <property type="molecule type" value="Genomic_DNA"/>
</dbReference>
<dbReference type="AlphaFoldDB" id="A0A2P7UKH3"/>
<accession>A0A2P7UKH3</accession>
<evidence type="ECO:0000313" key="2">
    <source>
        <dbReference type="Proteomes" id="UP000240419"/>
    </source>
</evidence>
<proteinExistence type="predicted"/>
<reference evidence="1 2" key="1">
    <citation type="submission" date="2018-03" db="EMBL/GenBank/DDBJ databases">
        <title>Brevisbacillus phylogenomics.</title>
        <authorList>
            <person name="Dunlap C."/>
        </authorList>
    </citation>
    <scope>NUCLEOTIDE SEQUENCE [LARGE SCALE GENOMIC DNA]</scope>
    <source>
        <strain evidence="1 2">NRRL NRS-1210</strain>
    </source>
</reference>
<sequence length="79" mass="9436">MQKAKHALKRLPLRYFLVGPLWTRFRFLHGVGQSIPQRVFQEAERFLLFPLLHYSHSNYMFFKDSSSEQSAPRARPRIC</sequence>
<comment type="caution">
    <text evidence="1">The sequence shown here is derived from an EMBL/GenBank/DDBJ whole genome shotgun (WGS) entry which is preliminary data.</text>
</comment>
<protein>
    <submittedName>
        <fullName evidence="1">Uncharacterized protein</fullName>
    </submittedName>
</protein>
<dbReference type="Proteomes" id="UP000240419">
    <property type="component" value="Unassembled WGS sequence"/>
</dbReference>
<gene>
    <name evidence="1" type="ORF">C7R93_26665</name>
</gene>
<keyword evidence="2" id="KW-1185">Reference proteome</keyword>
<organism evidence="1 2">
    <name type="scientific">Brevibacillus fortis</name>
    <dbReference type="NCBI Taxonomy" id="2126352"/>
    <lineage>
        <taxon>Bacteria</taxon>
        <taxon>Bacillati</taxon>
        <taxon>Bacillota</taxon>
        <taxon>Bacilli</taxon>
        <taxon>Bacillales</taxon>
        <taxon>Paenibacillaceae</taxon>
        <taxon>Brevibacillus</taxon>
    </lineage>
</organism>
<name>A0A2P7UKH3_9BACL</name>
<evidence type="ECO:0000313" key="1">
    <source>
        <dbReference type="EMBL" id="PSJ87494.1"/>
    </source>
</evidence>